<dbReference type="Proteomes" id="UP000828048">
    <property type="component" value="Chromosome 11"/>
</dbReference>
<dbReference type="EMBL" id="CM037161">
    <property type="protein sequence ID" value="KAH7855067.1"/>
    <property type="molecule type" value="Genomic_DNA"/>
</dbReference>
<evidence type="ECO:0000313" key="2">
    <source>
        <dbReference type="Proteomes" id="UP000828048"/>
    </source>
</evidence>
<sequence>MEASISSDEVLHAGGFGARDDISSFLQVASDSTNSEASLRDARDYEASLLYVNSGVQVNFKLLSSSSFLPAVGGYCSGTMLSLLVNMNLIIFMLQFLILQDSDWMTEMRIKSR</sequence>
<proteinExistence type="predicted"/>
<comment type="caution">
    <text evidence="1">The sequence shown here is derived from an EMBL/GenBank/DDBJ whole genome shotgun (WGS) entry which is preliminary data.</text>
</comment>
<protein>
    <submittedName>
        <fullName evidence="1">Uncharacterized protein</fullName>
    </submittedName>
</protein>
<keyword evidence="2" id="KW-1185">Reference proteome</keyword>
<evidence type="ECO:0000313" key="1">
    <source>
        <dbReference type="EMBL" id="KAH7855067.1"/>
    </source>
</evidence>
<gene>
    <name evidence="1" type="ORF">Vadar_020897</name>
</gene>
<organism evidence="1 2">
    <name type="scientific">Vaccinium darrowii</name>
    <dbReference type="NCBI Taxonomy" id="229202"/>
    <lineage>
        <taxon>Eukaryota</taxon>
        <taxon>Viridiplantae</taxon>
        <taxon>Streptophyta</taxon>
        <taxon>Embryophyta</taxon>
        <taxon>Tracheophyta</taxon>
        <taxon>Spermatophyta</taxon>
        <taxon>Magnoliopsida</taxon>
        <taxon>eudicotyledons</taxon>
        <taxon>Gunneridae</taxon>
        <taxon>Pentapetalae</taxon>
        <taxon>asterids</taxon>
        <taxon>Ericales</taxon>
        <taxon>Ericaceae</taxon>
        <taxon>Vaccinioideae</taxon>
        <taxon>Vaccinieae</taxon>
        <taxon>Vaccinium</taxon>
    </lineage>
</organism>
<name>A0ACB7YN61_9ERIC</name>
<reference evidence="1 2" key="1">
    <citation type="journal article" date="2021" name="Hortic Res">
        <title>High-quality reference genome and annotation aids understanding of berry development for evergreen blueberry (Vaccinium darrowii).</title>
        <authorList>
            <person name="Yu J."/>
            <person name="Hulse-Kemp A.M."/>
            <person name="Babiker E."/>
            <person name="Staton M."/>
        </authorList>
    </citation>
    <scope>NUCLEOTIDE SEQUENCE [LARGE SCALE GENOMIC DNA]</scope>
    <source>
        <strain evidence="2">cv. NJ 8807/NJ 8810</strain>
        <tissue evidence="1">Young leaf</tissue>
    </source>
</reference>
<accession>A0ACB7YN61</accession>